<sequence>MIANYSQDAAPDSDVIVENDHSLLLDHGVSVARGIVCLKQGKSHVLIMNFTEEYQHLNKSASIAFLEEIQEESDVIAFVDFHRESDDAFKSAHFFDVNPALPQGKHERLRALLRRYSE</sequence>
<dbReference type="EMBL" id="CM023482">
    <property type="protein sequence ID" value="KAH6939833.1"/>
    <property type="molecule type" value="Genomic_DNA"/>
</dbReference>
<gene>
    <name evidence="1" type="ORF">HPB50_021878</name>
</gene>
<comment type="caution">
    <text evidence="1">The sequence shown here is derived from an EMBL/GenBank/DDBJ whole genome shotgun (WGS) entry which is preliminary data.</text>
</comment>
<evidence type="ECO:0000313" key="1">
    <source>
        <dbReference type="EMBL" id="KAH6939833.1"/>
    </source>
</evidence>
<proteinExistence type="predicted"/>
<reference evidence="1" key="1">
    <citation type="submission" date="2020-05" db="EMBL/GenBank/DDBJ databases">
        <title>Large-scale comparative analyses of tick genomes elucidate their genetic diversity and vector capacities.</title>
        <authorList>
            <person name="Jia N."/>
            <person name="Wang J."/>
            <person name="Shi W."/>
            <person name="Du L."/>
            <person name="Sun Y."/>
            <person name="Zhan W."/>
            <person name="Jiang J."/>
            <person name="Wang Q."/>
            <person name="Zhang B."/>
            <person name="Ji P."/>
            <person name="Sakyi L.B."/>
            <person name="Cui X."/>
            <person name="Yuan T."/>
            <person name="Jiang B."/>
            <person name="Yang W."/>
            <person name="Lam T.T.-Y."/>
            <person name="Chang Q."/>
            <person name="Ding S."/>
            <person name="Wang X."/>
            <person name="Zhu J."/>
            <person name="Ruan X."/>
            <person name="Zhao L."/>
            <person name="Wei J."/>
            <person name="Que T."/>
            <person name="Du C."/>
            <person name="Cheng J."/>
            <person name="Dai P."/>
            <person name="Han X."/>
            <person name="Huang E."/>
            <person name="Gao Y."/>
            <person name="Liu J."/>
            <person name="Shao H."/>
            <person name="Ye R."/>
            <person name="Li L."/>
            <person name="Wei W."/>
            <person name="Wang X."/>
            <person name="Wang C."/>
            <person name="Yang T."/>
            <person name="Huo Q."/>
            <person name="Li W."/>
            <person name="Guo W."/>
            <person name="Chen H."/>
            <person name="Zhou L."/>
            <person name="Ni X."/>
            <person name="Tian J."/>
            <person name="Zhou Y."/>
            <person name="Sheng Y."/>
            <person name="Liu T."/>
            <person name="Pan Y."/>
            <person name="Xia L."/>
            <person name="Li J."/>
            <person name="Zhao F."/>
            <person name="Cao W."/>
        </authorList>
    </citation>
    <scope>NUCLEOTIDE SEQUENCE</scope>
    <source>
        <strain evidence="1">Hyas-2018</strain>
    </source>
</reference>
<dbReference type="Proteomes" id="UP000821845">
    <property type="component" value="Chromosome 2"/>
</dbReference>
<evidence type="ECO:0000313" key="2">
    <source>
        <dbReference type="Proteomes" id="UP000821845"/>
    </source>
</evidence>
<protein>
    <submittedName>
        <fullName evidence="1">Uncharacterized protein</fullName>
    </submittedName>
</protein>
<keyword evidence="2" id="KW-1185">Reference proteome</keyword>
<accession>A0ACB7SYP0</accession>
<name>A0ACB7SYP0_HYAAI</name>
<organism evidence="1 2">
    <name type="scientific">Hyalomma asiaticum</name>
    <name type="common">Tick</name>
    <dbReference type="NCBI Taxonomy" id="266040"/>
    <lineage>
        <taxon>Eukaryota</taxon>
        <taxon>Metazoa</taxon>
        <taxon>Ecdysozoa</taxon>
        <taxon>Arthropoda</taxon>
        <taxon>Chelicerata</taxon>
        <taxon>Arachnida</taxon>
        <taxon>Acari</taxon>
        <taxon>Parasitiformes</taxon>
        <taxon>Ixodida</taxon>
        <taxon>Ixodoidea</taxon>
        <taxon>Ixodidae</taxon>
        <taxon>Hyalomminae</taxon>
        <taxon>Hyalomma</taxon>
    </lineage>
</organism>